<dbReference type="NCBIfam" id="NF008277">
    <property type="entry name" value="PRK11055.1"/>
    <property type="match status" value="1"/>
</dbReference>
<dbReference type="InterPro" id="IPR015443">
    <property type="entry name" value="Aldose_1-epimerase"/>
</dbReference>
<dbReference type="Gene3D" id="2.70.98.10">
    <property type="match status" value="1"/>
</dbReference>
<evidence type="ECO:0000256" key="11">
    <source>
        <dbReference type="PIRSR" id="PIRSR005096-3"/>
    </source>
</evidence>
<gene>
    <name evidence="12" type="ORF">FYJ60_05815</name>
</gene>
<evidence type="ECO:0000256" key="4">
    <source>
        <dbReference type="ARBA" id="ARBA00013185"/>
    </source>
</evidence>
<comment type="catalytic activity">
    <reaction evidence="1 8">
        <text>alpha-D-glucose = beta-D-glucose</text>
        <dbReference type="Rhea" id="RHEA:10264"/>
        <dbReference type="ChEBI" id="CHEBI:15903"/>
        <dbReference type="ChEBI" id="CHEBI:17925"/>
        <dbReference type="EC" id="5.1.3.3"/>
    </reaction>
</comment>
<sequence>MSGKKEFGTTADGKQASLYTIRRGTCEADLTDFGASLVAFRTEDRDGRLTDVVLGYDDVRGYEEGDASMGGSVGRNANRIDGASFSLNGKTFCLDRNEGENNLHSGWNRYEKRIWKTEGVSADGTSITFSLYSPDGDQGFPGNLVISVTYSFPEEGALQLLWRAQADQDTVCNPTNHSYFNLNGQGSGTDICGHQVQIFAEQFIPVRKGGIPTGEQAEVEGTPFDFRAPKEIGADIERADEQLQLTGGYDHNYVLAEKQDRMRRAAVVFAPKTGLRMEVITDEPGLQFYTGNFLKKQKGKAGAVYDFRSGFAMETQYFPNAVNLPQFAQPVLRAGGAFESATVYRFSRVLP</sequence>
<comment type="caution">
    <text evidence="12">The sequence shown here is derived from an EMBL/GenBank/DDBJ whole genome shotgun (WGS) entry which is preliminary data.</text>
</comment>
<feature type="binding site" evidence="10">
    <location>
        <position position="250"/>
    </location>
    <ligand>
        <name>beta-D-galactose</name>
        <dbReference type="ChEBI" id="CHEBI:27667"/>
    </ligand>
</feature>
<evidence type="ECO:0000256" key="6">
    <source>
        <dbReference type="ARBA" id="ARBA00023235"/>
    </source>
</evidence>
<keyword evidence="13" id="KW-1185">Reference proteome</keyword>
<accession>A0A7X2P7S2</accession>
<comment type="pathway">
    <text evidence="2 8">Carbohydrate metabolism; hexose metabolism.</text>
</comment>
<organism evidence="12 13">
    <name type="scientific">Bilifractor porci</name>
    <dbReference type="NCBI Taxonomy" id="2606636"/>
    <lineage>
        <taxon>Bacteria</taxon>
        <taxon>Bacillati</taxon>
        <taxon>Bacillota</taxon>
        <taxon>Clostridia</taxon>
        <taxon>Lachnospirales</taxon>
        <taxon>Lachnospiraceae</taxon>
        <taxon>Bilifractor</taxon>
    </lineage>
</organism>
<dbReference type="Proteomes" id="UP000466864">
    <property type="component" value="Unassembled WGS sequence"/>
</dbReference>
<evidence type="ECO:0000256" key="7">
    <source>
        <dbReference type="ARBA" id="ARBA00023277"/>
    </source>
</evidence>
<proteinExistence type="inferred from homology"/>
<dbReference type="GO" id="GO:0033499">
    <property type="term" value="P:galactose catabolic process via UDP-galactose, Leloir pathway"/>
    <property type="evidence" value="ECO:0007669"/>
    <property type="project" value="TreeGrafter"/>
</dbReference>
<feature type="binding site" evidence="11">
    <location>
        <begin position="78"/>
        <end position="79"/>
    </location>
    <ligand>
        <name>beta-D-galactose</name>
        <dbReference type="ChEBI" id="CHEBI:27667"/>
    </ligand>
</feature>
<dbReference type="InterPro" id="IPR047215">
    <property type="entry name" value="Galactose_mutarotase-like"/>
</dbReference>
<keyword evidence="6 8" id="KW-0413">Isomerase</keyword>
<dbReference type="EMBL" id="VUMV01000003">
    <property type="protein sequence ID" value="MST81829.1"/>
    <property type="molecule type" value="Genomic_DNA"/>
</dbReference>
<evidence type="ECO:0000256" key="3">
    <source>
        <dbReference type="ARBA" id="ARBA00006206"/>
    </source>
</evidence>
<dbReference type="SUPFAM" id="SSF74650">
    <property type="entry name" value="Galactose mutarotase-like"/>
    <property type="match status" value="1"/>
</dbReference>
<dbReference type="PROSITE" id="PS00545">
    <property type="entry name" value="ALDOSE_1_EPIMERASE"/>
    <property type="match status" value="1"/>
</dbReference>
<dbReference type="GO" id="GO:0004034">
    <property type="term" value="F:aldose 1-epimerase activity"/>
    <property type="evidence" value="ECO:0007669"/>
    <property type="project" value="UniProtKB-EC"/>
</dbReference>
<dbReference type="GO" id="GO:0030246">
    <property type="term" value="F:carbohydrate binding"/>
    <property type="evidence" value="ECO:0007669"/>
    <property type="project" value="InterPro"/>
</dbReference>
<evidence type="ECO:0000256" key="8">
    <source>
        <dbReference type="PIRNR" id="PIRNR005096"/>
    </source>
</evidence>
<name>A0A7X2P7S2_9FIRM</name>
<protein>
    <recommendedName>
        <fullName evidence="5 8">Aldose 1-epimerase</fullName>
        <ecNumber evidence="4 8">5.1.3.3</ecNumber>
    </recommendedName>
</protein>
<dbReference type="CDD" id="cd09019">
    <property type="entry name" value="galactose_mutarotase_like"/>
    <property type="match status" value="1"/>
</dbReference>
<dbReference type="PANTHER" id="PTHR10091:SF0">
    <property type="entry name" value="GALACTOSE MUTAROTASE"/>
    <property type="match status" value="1"/>
</dbReference>
<dbReference type="InterPro" id="IPR011013">
    <property type="entry name" value="Gal_mutarotase_sf_dom"/>
</dbReference>
<reference evidence="12 13" key="1">
    <citation type="submission" date="2019-08" db="EMBL/GenBank/DDBJ databases">
        <title>In-depth cultivation of the pig gut microbiome towards novel bacterial diversity and tailored functional studies.</title>
        <authorList>
            <person name="Wylensek D."/>
            <person name="Hitch T.C.A."/>
            <person name="Clavel T."/>
        </authorList>
    </citation>
    <scope>NUCLEOTIDE SEQUENCE [LARGE SCALE GENOMIC DNA]</scope>
    <source>
        <strain evidence="12 13">Oil+RF-744-WCA-WT-13</strain>
    </source>
</reference>
<evidence type="ECO:0000313" key="12">
    <source>
        <dbReference type="EMBL" id="MST81829.1"/>
    </source>
</evidence>
<dbReference type="InterPro" id="IPR008183">
    <property type="entry name" value="Aldose_1/G6P_1-epimerase"/>
</dbReference>
<dbReference type="InterPro" id="IPR014718">
    <property type="entry name" value="GH-type_carb-bd"/>
</dbReference>
<dbReference type="UniPathway" id="UPA00242"/>
<dbReference type="Pfam" id="PF01263">
    <property type="entry name" value="Aldose_epim"/>
    <property type="match status" value="1"/>
</dbReference>
<dbReference type="InterPro" id="IPR018052">
    <property type="entry name" value="Ald1_epimerase_CS"/>
</dbReference>
<dbReference type="GO" id="GO:0006006">
    <property type="term" value="P:glucose metabolic process"/>
    <property type="evidence" value="ECO:0007669"/>
    <property type="project" value="TreeGrafter"/>
</dbReference>
<feature type="active site" description="Proton donor" evidence="9">
    <location>
        <position position="177"/>
    </location>
</feature>
<keyword evidence="7 8" id="KW-0119">Carbohydrate metabolism</keyword>
<evidence type="ECO:0000256" key="10">
    <source>
        <dbReference type="PIRSR" id="PIRSR005096-2"/>
    </source>
</evidence>
<dbReference type="RefSeq" id="WP_154457736.1">
    <property type="nucleotide sequence ID" value="NZ_VUMV01000003.1"/>
</dbReference>
<dbReference type="EC" id="5.1.3.3" evidence="4 8"/>
<dbReference type="PIRSF" id="PIRSF005096">
    <property type="entry name" value="GALM"/>
    <property type="match status" value="1"/>
</dbReference>
<evidence type="ECO:0000256" key="9">
    <source>
        <dbReference type="PIRSR" id="PIRSR005096-1"/>
    </source>
</evidence>
<evidence type="ECO:0000256" key="1">
    <source>
        <dbReference type="ARBA" id="ARBA00001614"/>
    </source>
</evidence>
<evidence type="ECO:0000313" key="13">
    <source>
        <dbReference type="Proteomes" id="UP000466864"/>
    </source>
</evidence>
<feature type="binding site" evidence="11">
    <location>
        <begin position="177"/>
        <end position="179"/>
    </location>
    <ligand>
        <name>beta-D-galactose</name>
        <dbReference type="ChEBI" id="CHEBI:27667"/>
    </ligand>
</feature>
<dbReference type="PANTHER" id="PTHR10091">
    <property type="entry name" value="ALDOSE-1-EPIMERASE"/>
    <property type="match status" value="1"/>
</dbReference>
<dbReference type="AlphaFoldDB" id="A0A7X2P7S2"/>
<feature type="active site" description="Proton acceptor" evidence="9">
    <location>
        <position position="314"/>
    </location>
</feature>
<comment type="similarity">
    <text evidence="3 8">Belongs to the aldose epimerase family.</text>
</comment>
<evidence type="ECO:0000256" key="5">
    <source>
        <dbReference type="ARBA" id="ARBA00014165"/>
    </source>
</evidence>
<evidence type="ECO:0000256" key="2">
    <source>
        <dbReference type="ARBA" id="ARBA00005028"/>
    </source>
</evidence>